<name>A0A7C8R1C6_ORBOL</name>
<sequence length="242" mass="27903">MFETKYRSISSGSFTNDLLDRCVGVTHTYSKLKDLSGEGLFGLFRKIHPRLRVFRETYHQNQNEALEIISECPVCIETFKIGEKVYAMPRTNRERLCEAPSLRSLHACKLWTGSLVWVQIVSRLLPTELYRLLDANKFQNQVSISYYHGGASHLGQLNSNVRELVLFDIKVEQEYQNRLNSAEITNLQPDMEELYGRPNETWENENQGERREDWRSDDADLEAPEGIQSACVEGMPGAFCIF</sequence>
<reference evidence="1 2" key="1">
    <citation type="submission" date="2019-06" db="EMBL/GenBank/DDBJ databases">
        <authorList>
            <person name="Palmer J.M."/>
        </authorList>
    </citation>
    <scope>NUCLEOTIDE SEQUENCE [LARGE SCALE GENOMIC DNA]</scope>
    <source>
        <strain evidence="1 2">TWF191</strain>
    </source>
</reference>
<evidence type="ECO:0000313" key="2">
    <source>
        <dbReference type="Proteomes" id="UP000483672"/>
    </source>
</evidence>
<dbReference type="EMBL" id="WIPF01000002">
    <property type="protein sequence ID" value="KAF3231946.1"/>
    <property type="molecule type" value="Genomic_DNA"/>
</dbReference>
<dbReference type="AlphaFoldDB" id="A0A7C8R1C6"/>
<dbReference type="Proteomes" id="UP000483672">
    <property type="component" value="Unassembled WGS sequence"/>
</dbReference>
<gene>
    <name evidence="1" type="ORF">TWF191_003922</name>
</gene>
<proteinExistence type="predicted"/>
<evidence type="ECO:0000313" key="1">
    <source>
        <dbReference type="EMBL" id="KAF3231946.1"/>
    </source>
</evidence>
<comment type="caution">
    <text evidence="1">The sequence shown here is derived from an EMBL/GenBank/DDBJ whole genome shotgun (WGS) entry which is preliminary data.</text>
</comment>
<accession>A0A7C8R1C6</accession>
<protein>
    <submittedName>
        <fullName evidence="1">Uncharacterized protein</fullName>
    </submittedName>
</protein>
<organism evidence="1 2">
    <name type="scientific">Orbilia oligospora</name>
    <name type="common">Nematode-trapping fungus</name>
    <name type="synonym">Arthrobotrys oligospora</name>
    <dbReference type="NCBI Taxonomy" id="2813651"/>
    <lineage>
        <taxon>Eukaryota</taxon>
        <taxon>Fungi</taxon>
        <taxon>Dikarya</taxon>
        <taxon>Ascomycota</taxon>
        <taxon>Pezizomycotina</taxon>
        <taxon>Orbiliomycetes</taxon>
        <taxon>Orbiliales</taxon>
        <taxon>Orbiliaceae</taxon>
        <taxon>Orbilia</taxon>
    </lineage>
</organism>